<evidence type="ECO:0000313" key="2">
    <source>
        <dbReference type="Proteomes" id="UP000807469"/>
    </source>
</evidence>
<dbReference type="EMBL" id="MU155203">
    <property type="protein sequence ID" value="KAF9479955.1"/>
    <property type="molecule type" value="Genomic_DNA"/>
</dbReference>
<keyword evidence="2" id="KW-1185">Reference proteome</keyword>
<organism evidence="1 2">
    <name type="scientific">Pholiota conissans</name>
    <dbReference type="NCBI Taxonomy" id="109636"/>
    <lineage>
        <taxon>Eukaryota</taxon>
        <taxon>Fungi</taxon>
        <taxon>Dikarya</taxon>
        <taxon>Basidiomycota</taxon>
        <taxon>Agaricomycotina</taxon>
        <taxon>Agaricomycetes</taxon>
        <taxon>Agaricomycetidae</taxon>
        <taxon>Agaricales</taxon>
        <taxon>Agaricineae</taxon>
        <taxon>Strophariaceae</taxon>
        <taxon>Pholiota</taxon>
    </lineage>
</organism>
<protein>
    <submittedName>
        <fullName evidence="1">Uncharacterized protein</fullName>
    </submittedName>
</protein>
<comment type="caution">
    <text evidence="1">The sequence shown here is derived from an EMBL/GenBank/DDBJ whole genome shotgun (WGS) entry which is preliminary data.</text>
</comment>
<dbReference type="AlphaFoldDB" id="A0A9P5Z486"/>
<name>A0A9P5Z486_9AGAR</name>
<reference evidence="1" key="1">
    <citation type="submission" date="2020-11" db="EMBL/GenBank/DDBJ databases">
        <authorList>
            <consortium name="DOE Joint Genome Institute"/>
            <person name="Ahrendt S."/>
            <person name="Riley R."/>
            <person name="Andreopoulos W."/>
            <person name="Labutti K."/>
            <person name="Pangilinan J."/>
            <person name="Ruiz-Duenas F.J."/>
            <person name="Barrasa J.M."/>
            <person name="Sanchez-Garcia M."/>
            <person name="Camarero S."/>
            <person name="Miyauchi S."/>
            <person name="Serrano A."/>
            <person name="Linde D."/>
            <person name="Babiker R."/>
            <person name="Drula E."/>
            <person name="Ayuso-Fernandez I."/>
            <person name="Pacheco R."/>
            <person name="Padilla G."/>
            <person name="Ferreira P."/>
            <person name="Barriuso J."/>
            <person name="Kellner H."/>
            <person name="Castanera R."/>
            <person name="Alfaro M."/>
            <person name="Ramirez L."/>
            <person name="Pisabarro A.G."/>
            <person name="Kuo A."/>
            <person name="Tritt A."/>
            <person name="Lipzen A."/>
            <person name="He G."/>
            <person name="Yan M."/>
            <person name="Ng V."/>
            <person name="Cullen D."/>
            <person name="Martin F."/>
            <person name="Rosso M.-N."/>
            <person name="Henrissat B."/>
            <person name="Hibbett D."/>
            <person name="Martinez A.T."/>
            <person name="Grigoriev I.V."/>
        </authorList>
    </citation>
    <scope>NUCLEOTIDE SEQUENCE</scope>
    <source>
        <strain evidence="1">CIRM-BRFM 674</strain>
    </source>
</reference>
<gene>
    <name evidence="1" type="ORF">BDN70DRAFT_981770</name>
</gene>
<evidence type="ECO:0000313" key="1">
    <source>
        <dbReference type="EMBL" id="KAF9479955.1"/>
    </source>
</evidence>
<sequence>MPLDINQLTFTNTSAGKSSTTAKQTFSVRAPPAMGYVTDLRMAAGREGLAMGIQQPSCQDRRAVVNEHAIHSIGIHREDVVFRPSSSRTMNTEKKPEKMASKSLVRKTFYVRKTGFVNGSPTLLEESCIVQVAKPKKRIHSSAGIHECYKSQPISLIDSESLWTEAACSGMRPLREHPLLIHVENKVRDYGPGLVTPCQRLASCGTKMGTGMKMQGQCSANVNTKDADADADRADRSE</sequence>
<accession>A0A9P5Z486</accession>
<dbReference type="Proteomes" id="UP000807469">
    <property type="component" value="Unassembled WGS sequence"/>
</dbReference>
<proteinExistence type="predicted"/>